<sequence length="633" mass="69632">MYKLLDQINSPEDLQSLTADDLCRLSDEIRDFLISNVSKTGGHLAPNLGVVELSLALHSVFSTPKDKIVWDVGHQSYIHKILTGRKKQFNDLRKFKGLSGFPKPEESEHDSFATGHSSTSISAALGMAKARDLKQSSEKVVAVIGDGALTGGMAFEALNHAGHEKSNLTVILNDNEMSIGENVGAMSSYLSRLRTDPTYHRVKDDIEFLLKRIPAIGGKVIKSMERVKDSLKYLMVSGILFEEMGFTYLGPIDGHDVSNLLNVLKNAREKNGPVLVHVITKKGKGYEPAEKFPDKFHGVSSFDVSTGKPLERPNLPPKYSEVFGDTVTEIAKEDKSVVAITAAMKDGTGLKSFEKEFPERFFDVGIAEQHATTFAAGLASSGYKPVIALYSTFLQRAYDQITHDICLQNLPVVLGVDRAGIVGGDGETHQGLYDLSFLRNIPNLVIMSPKNEKELKDMISTGISLNKPVVIRYPRGCGEGVPLNEPPKLLPLYKGETLRKGNQIALVAVGKMVNHANKVAENLETHGISTTVYNARFIKPLDEEGIKKLASSHQHLCVFEENTEIGGFSSGVLEYLSSIGMSDKILFRFALPDKFIPQGERDKLLAEYMMAPEQISDKLLNFLRDEGEQVDHG</sequence>
<dbReference type="PANTHER" id="PTHR43322:SF5">
    <property type="entry name" value="1-DEOXY-D-XYLULOSE-5-PHOSPHATE SYNTHASE, CHLOROPLASTIC"/>
    <property type="match status" value="1"/>
</dbReference>
<dbReference type="Pfam" id="PF02779">
    <property type="entry name" value="Transket_pyr"/>
    <property type="match status" value="1"/>
</dbReference>
<dbReference type="InterPro" id="IPR029061">
    <property type="entry name" value="THDP-binding"/>
</dbReference>
<dbReference type="FunFam" id="3.40.50.920:FF:000002">
    <property type="entry name" value="1-deoxy-D-xylulose-5-phosphate synthase"/>
    <property type="match status" value="1"/>
</dbReference>
<evidence type="ECO:0000256" key="8">
    <source>
        <dbReference type="ARBA" id="ARBA00023052"/>
    </source>
</evidence>
<dbReference type="SMART" id="SM00861">
    <property type="entry name" value="Transket_pyr"/>
    <property type="match status" value="1"/>
</dbReference>
<feature type="binding site" evidence="11">
    <location>
        <begin position="115"/>
        <end position="117"/>
    </location>
    <ligand>
        <name>thiamine diphosphate</name>
        <dbReference type="ChEBI" id="CHEBI:58937"/>
    </ligand>
</feature>
<evidence type="ECO:0000256" key="5">
    <source>
        <dbReference type="ARBA" id="ARBA00022723"/>
    </source>
</evidence>
<keyword evidence="8 11" id="KW-0786">Thiamine pyrophosphate</keyword>
<feature type="binding site" evidence="11">
    <location>
        <position position="146"/>
    </location>
    <ligand>
        <name>Mg(2+)</name>
        <dbReference type="ChEBI" id="CHEBI:18420"/>
    </ligand>
</feature>
<dbReference type="InterPro" id="IPR049557">
    <property type="entry name" value="Transketolase_CS"/>
</dbReference>
<evidence type="ECO:0000256" key="4">
    <source>
        <dbReference type="ARBA" id="ARBA00022679"/>
    </source>
</evidence>
<dbReference type="UniPathway" id="UPA00064">
    <property type="reaction ID" value="UER00091"/>
</dbReference>
<evidence type="ECO:0000256" key="9">
    <source>
        <dbReference type="ARBA" id="ARBA00023229"/>
    </source>
</evidence>
<evidence type="ECO:0000256" key="10">
    <source>
        <dbReference type="ARBA" id="ARBA00055605"/>
    </source>
</evidence>
<feature type="binding site" evidence="11">
    <location>
        <position position="175"/>
    </location>
    <ligand>
        <name>thiamine diphosphate</name>
        <dbReference type="ChEBI" id="CHEBI:58937"/>
    </ligand>
</feature>
<dbReference type="EC" id="2.2.1.7" evidence="11"/>
<evidence type="ECO:0000256" key="3">
    <source>
        <dbReference type="ARBA" id="ARBA00011738"/>
    </source>
</evidence>
<keyword evidence="5 11" id="KW-0479">Metal-binding</keyword>
<keyword evidence="14" id="KW-1185">Reference proteome</keyword>
<evidence type="ECO:0000256" key="11">
    <source>
        <dbReference type="HAMAP-Rule" id="MF_00315"/>
    </source>
</evidence>
<dbReference type="InterPro" id="IPR020826">
    <property type="entry name" value="Transketolase_BS"/>
</dbReference>
<keyword evidence="6 11" id="KW-0460">Magnesium</keyword>
<evidence type="ECO:0000256" key="1">
    <source>
        <dbReference type="ARBA" id="ARBA00004980"/>
    </source>
</evidence>
<dbReference type="Gene3D" id="3.40.50.970">
    <property type="match status" value="2"/>
</dbReference>
<reference evidence="13 14" key="1">
    <citation type="submission" date="2017-06" db="EMBL/GenBank/DDBJ databases">
        <title>Draft Genome Sequence of Natranaerobius trueperi halophilic, alkalithermophilic bacteria from soda lakes.</title>
        <authorList>
            <person name="Zhao B."/>
        </authorList>
    </citation>
    <scope>NUCLEOTIDE SEQUENCE [LARGE SCALE GENOMIC DNA]</scope>
    <source>
        <strain evidence="13 14">DSM 18760</strain>
    </source>
</reference>
<feature type="binding site" evidence="11">
    <location>
        <position position="368"/>
    </location>
    <ligand>
        <name>thiamine diphosphate</name>
        <dbReference type="ChEBI" id="CHEBI:58937"/>
    </ligand>
</feature>
<comment type="caution">
    <text evidence="13">The sequence shown here is derived from an EMBL/GenBank/DDBJ whole genome shotgun (WGS) entry which is preliminary data.</text>
</comment>
<comment type="function">
    <text evidence="10 11">Catalyzes the acyloin condensation reaction between C atoms 2 and 3 of pyruvate and glyceraldehyde 3-phosphate to yield 1-deoxy-D-xylulose-5-phosphate (DXP).</text>
</comment>
<dbReference type="NCBIfam" id="NF003933">
    <property type="entry name" value="PRK05444.2-2"/>
    <property type="match status" value="1"/>
</dbReference>
<dbReference type="InterPro" id="IPR005477">
    <property type="entry name" value="Dxylulose-5-P_synthase"/>
</dbReference>
<dbReference type="GO" id="GO:0030976">
    <property type="term" value="F:thiamine pyrophosphate binding"/>
    <property type="evidence" value="ECO:0007669"/>
    <property type="project" value="UniProtKB-UniRule"/>
</dbReference>
<dbReference type="PANTHER" id="PTHR43322">
    <property type="entry name" value="1-D-DEOXYXYLULOSE 5-PHOSPHATE SYNTHASE-RELATED"/>
    <property type="match status" value="1"/>
</dbReference>
<name>A0A226BZ05_9FIRM</name>
<evidence type="ECO:0000256" key="6">
    <source>
        <dbReference type="ARBA" id="ARBA00022842"/>
    </source>
</evidence>
<evidence type="ECO:0000256" key="2">
    <source>
        <dbReference type="ARBA" id="ARBA00011081"/>
    </source>
</evidence>
<dbReference type="AlphaFoldDB" id="A0A226BZ05"/>
<proteinExistence type="inferred from homology"/>
<comment type="catalytic activity">
    <reaction evidence="11">
        <text>D-glyceraldehyde 3-phosphate + pyruvate + H(+) = 1-deoxy-D-xylulose 5-phosphate + CO2</text>
        <dbReference type="Rhea" id="RHEA:12605"/>
        <dbReference type="ChEBI" id="CHEBI:15361"/>
        <dbReference type="ChEBI" id="CHEBI:15378"/>
        <dbReference type="ChEBI" id="CHEBI:16526"/>
        <dbReference type="ChEBI" id="CHEBI:57792"/>
        <dbReference type="ChEBI" id="CHEBI:59776"/>
        <dbReference type="EC" id="2.2.1.7"/>
    </reaction>
</comment>
<comment type="similarity">
    <text evidence="2 11">Belongs to the transketolase family. DXPS subfamily.</text>
</comment>
<feature type="binding site" evidence="11">
    <location>
        <position position="286"/>
    </location>
    <ligand>
        <name>thiamine diphosphate</name>
        <dbReference type="ChEBI" id="CHEBI:58937"/>
    </ligand>
</feature>
<keyword evidence="9 11" id="KW-0414">Isoprene biosynthesis</keyword>
<dbReference type="GO" id="GO:0019288">
    <property type="term" value="P:isopentenyl diphosphate biosynthetic process, methylerythritol 4-phosphate pathway"/>
    <property type="evidence" value="ECO:0007669"/>
    <property type="project" value="TreeGrafter"/>
</dbReference>
<dbReference type="FunFam" id="3.40.50.970:FF:000005">
    <property type="entry name" value="1-deoxy-D-xylulose-5-phosphate synthase"/>
    <property type="match status" value="1"/>
</dbReference>
<dbReference type="Pfam" id="PF13292">
    <property type="entry name" value="DXP_synthase_N"/>
    <property type="match status" value="1"/>
</dbReference>
<feature type="binding site" evidence="11">
    <location>
        <begin position="147"/>
        <end position="148"/>
    </location>
    <ligand>
        <name>thiamine diphosphate</name>
        <dbReference type="ChEBI" id="CHEBI:58937"/>
    </ligand>
</feature>
<dbReference type="NCBIfam" id="TIGR00204">
    <property type="entry name" value="dxs"/>
    <property type="match status" value="1"/>
</dbReference>
<evidence type="ECO:0000313" key="13">
    <source>
        <dbReference type="EMBL" id="OWZ84012.1"/>
    </source>
</evidence>
<dbReference type="RefSeq" id="WP_089023302.1">
    <property type="nucleotide sequence ID" value="NZ_NIQC01000009.1"/>
</dbReference>
<dbReference type="OrthoDB" id="9803371at2"/>
<dbReference type="GO" id="GO:0009228">
    <property type="term" value="P:thiamine biosynthetic process"/>
    <property type="evidence" value="ECO:0007669"/>
    <property type="project" value="UniProtKB-UniRule"/>
</dbReference>
<feature type="domain" description="Transketolase-like pyrimidine-binding" evidence="12">
    <location>
        <begin position="317"/>
        <end position="481"/>
    </location>
</feature>
<comment type="cofactor">
    <cofactor evidence="11">
        <name>thiamine diphosphate</name>
        <dbReference type="ChEBI" id="CHEBI:58937"/>
    </cofactor>
    <text evidence="11">Binds 1 thiamine pyrophosphate per subunit.</text>
</comment>
<feature type="binding site" evidence="11">
    <location>
        <position position="74"/>
    </location>
    <ligand>
        <name>thiamine diphosphate</name>
        <dbReference type="ChEBI" id="CHEBI:58937"/>
    </ligand>
</feature>
<dbReference type="Gene3D" id="3.40.50.920">
    <property type="match status" value="1"/>
</dbReference>
<dbReference type="CDD" id="cd07033">
    <property type="entry name" value="TPP_PYR_DXS_TK_like"/>
    <property type="match status" value="1"/>
</dbReference>
<dbReference type="SUPFAM" id="SSF52922">
    <property type="entry name" value="TK C-terminal domain-like"/>
    <property type="match status" value="1"/>
</dbReference>
<dbReference type="InterPro" id="IPR009014">
    <property type="entry name" value="Transketo_C/PFOR_II"/>
</dbReference>
<dbReference type="PROSITE" id="PS00801">
    <property type="entry name" value="TRANSKETOLASE_1"/>
    <property type="match status" value="1"/>
</dbReference>
<dbReference type="EMBL" id="NIQC01000009">
    <property type="protein sequence ID" value="OWZ84012.1"/>
    <property type="molecule type" value="Genomic_DNA"/>
</dbReference>
<dbReference type="GO" id="GO:0016114">
    <property type="term" value="P:terpenoid biosynthetic process"/>
    <property type="evidence" value="ECO:0007669"/>
    <property type="project" value="UniProtKB-UniRule"/>
</dbReference>
<dbReference type="GO" id="GO:0005829">
    <property type="term" value="C:cytosol"/>
    <property type="evidence" value="ECO:0007669"/>
    <property type="project" value="TreeGrafter"/>
</dbReference>
<dbReference type="InterPro" id="IPR005475">
    <property type="entry name" value="Transketolase-like_Pyr-bd"/>
</dbReference>
<dbReference type="HAMAP" id="MF_00315">
    <property type="entry name" value="DXP_synth"/>
    <property type="match status" value="1"/>
</dbReference>
<dbReference type="GO" id="GO:0008661">
    <property type="term" value="F:1-deoxy-D-xylulose-5-phosphate synthase activity"/>
    <property type="evidence" value="ECO:0007669"/>
    <property type="project" value="UniProtKB-UniRule"/>
</dbReference>
<feature type="binding site" evidence="11">
    <location>
        <position position="175"/>
    </location>
    <ligand>
        <name>Mg(2+)</name>
        <dbReference type="ChEBI" id="CHEBI:18420"/>
    </ligand>
</feature>
<dbReference type="PROSITE" id="PS00802">
    <property type="entry name" value="TRANSKETOLASE_2"/>
    <property type="match status" value="1"/>
</dbReference>
<gene>
    <name evidence="11 13" type="primary">dxs</name>
    <name evidence="13" type="ORF">CDO51_05490</name>
</gene>
<protein>
    <recommendedName>
        <fullName evidence="11">1-deoxy-D-xylulose-5-phosphate synthase</fullName>
        <ecNumber evidence="11">2.2.1.7</ecNumber>
    </recommendedName>
    <alternativeName>
        <fullName evidence="11">1-deoxyxylulose-5-phosphate synthase</fullName>
        <shortName evidence="11">DXP synthase</shortName>
        <shortName evidence="11">DXPS</shortName>
    </alternativeName>
</protein>
<comment type="subunit">
    <text evidence="3 11">Homodimer.</text>
</comment>
<dbReference type="InterPro" id="IPR033248">
    <property type="entry name" value="Transketolase_C"/>
</dbReference>
<keyword evidence="4 11" id="KW-0808">Transferase</keyword>
<evidence type="ECO:0000256" key="7">
    <source>
        <dbReference type="ARBA" id="ARBA00022977"/>
    </source>
</evidence>
<evidence type="ECO:0000313" key="14">
    <source>
        <dbReference type="Proteomes" id="UP000214588"/>
    </source>
</evidence>
<organism evidence="13 14">
    <name type="scientific">Natranaerobius trueperi</name>
    <dbReference type="NCBI Taxonomy" id="759412"/>
    <lineage>
        <taxon>Bacteria</taxon>
        <taxon>Bacillati</taxon>
        <taxon>Bacillota</taxon>
        <taxon>Clostridia</taxon>
        <taxon>Natranaerobiales</taxon>
        <taxon>Natranaerobiaceae</taxon>
        <taxon>Natranaerobius</taxon>
    </lineage>
</organism>
<accession>A0A226BZ05</accession>
<dbReference type="Proteomes" id="UP000214588">
    <property type="component" value="Unassembled WGS sequence"/>
</dbReference>
<evidence type="ECO:0000259" key="12">
    <source>
        <dbReference type="SMART" id="SM00861"/>
    </source>
</evidence>
<dbReference type="Pfam" id="PF02780">
    <property type="entry name" value="Transketolase_C"/>
    <property type="match status" value="1"/>
</dbReference>
<keyword evidence="7 11" id="KW-0784">Thiamine biosynthesis</keyword>
<dbReference type="CDD" id="cd02007">
    <property type="entry name" value="TPP_DXS"/>
    <property type="match status" value="1"/>
</dbReference>
<dbReference type="GO" id="GO:0000287">
    <property type="term" value="F:magnesium ion binding"/>
    <property type="evidence" value="ECO:0007669"/>
    <property type="project" value="UniProtKB-UniRule"/>
</dbReference>
<dbReference type="SUPFAM" id="SSF52518">
    <property type="entry name" value="Thiamin diphosphate-binding fold (THDP-binding)"/>
    <property type="match status" value="2"/>
</dbReference>
<comment type="pathway">
    <text evidence="1 11">Metabolic intermediate biosynthesis; 1-deoxy-D-xylulose 5-phosphate biosynthesis; 1-deoxy-D-xylulose 5-phosphate from D-glyceraldehyde 3-phosphate and pyruvate: step 1/1.</text>
</comment>
<comment type="cofactor">
    <cofactor evidence="11">
        <name>Mg(2+)</name>
        <dbReference type="ChEBI" id="CHEBI:18420"/>
    </cofactor>
    <text evidence="11">Binds 1 Mg(2+) ion per subunit.</text>
</comment>